<dbReference type="AlphaFoldDB" id="A0A177NEA1"/>
<dbReference type="InterPro" id="IPR035243">
    <property type="entry name" value="TamA_POTRA_Dom_1"/>
</dbReference>
<evidence type="ECO:0000256" key="1">
    <source>
        <dbReference type="ARBA" id="ARBA00004442"/>
    </source>
</evidence>
<dbReference type="EMBL" id="LUUI01000096">
    <property type="protein sequence ID" value="OAI16386.1"/>
    <property type="molecule type" value="Genomic_DNA"/>
</dbReference>
<keyword evidence="6 11" id="KW-0732">Signal</keyword>
<keyword evidence="4" id="KW-1134">Transmembrane beta strand</keyword>
<evidence type="ECO:0000256" key="3">
    <source>
        <dbReference type="ARBA" id="ARBA00015419"/>
    </source>
</evidence>
<keyword evidence="16" id="KW-1185">Reference proteome</keyword>
<evidence type="ECO:0000256" key="5">
    <source>
        <dbReference type="ARBA" id="ARBA00022692"/>
    </source>
</evidence>
<dbReference type="Proteomes" id="UP000078476">
    <property type="component" value="Unassembled WGS sequence"/>
</dbReference>
<dbReference type="Gene3D" id="3.10.20.310">
    <property type="entry name" value="membrane protein fhac"/>
    <property type="match status" value="3"/>
</dbReference>
<feature type="domain" description="TamA POTRA" evidence="14">
    <location>
        <begin position="25"/>
        <end position="101"/>
    </location>
</feature>
<evidence type="ECO:0000259" key="13">
    <source>
        <dbReference type="Pfam" id="PF07244"/>
    </source>
</evidence>
<evidence type="ECO:0000313" key="16">
    <source>
        <dbReference type="Proteomes" id="UP000078476"/>
    </source>
</evidence>
<keyword evidence="8" id="KW-0998">Cell outer membrane</keyword>
<feature type="domain" description="POTRA" evidence="13">
    <location>
        <begin position="192"/>
        <end position="250"/>
    </location>
</feature>
<reference evidence="15 16" key="1">
    <citation type="submission" date="2016-03" db="EMBL/GenBank/DDBJ databases">
        <authorList>
            <person name="Ploux O."/>
        </authorList>
    </citation>
    <scope>NUCLEOTIDE SEQUENCE [LARGE SCALE GENOMIC DNA]</scope>
    <source>
        <strain evidence="15 16">R-45370</strain>
    </source>
</reference>
<dbReference type="GO" id="GO:0097347">
    <property type="term" value="C:TAM protein secretion complex"/>
    <property type="evidence" value="ECO:0007669"/>
    <property type="project" value="TreeGrafter"/>
</dbReference>
<feature type="chain" id="PRO_5008069044" description="Translocation and assembly module subunit TamA" evidence="11">
    <location>
        <begin position="25"/>
        <end position="580"/>
    </location>
</feature>
<accession>A0A177NEA1</accession>
<dbReference type="InterPro" id="IPR039910">
    <property type="entry name" value="D15-like"/>
</dbReference>
<proteinExistence type="inferred from homology"/>
<dbReference type="InterPro" id="IPR000184">
    <property type="entry name" value="Bac_surfAg_D15"/>
</dbReference>
<evidence type="ECO:0000259" key="14">
    <source>
        <dbReference type="Pfam" id="PF17243"/>
    </source>
</evidence>
<dbReference type="STRING" id="980561.A1359_08380"/>
<evidence type="ECO:0000256" key="2">
    <source>
        <dbReference type="ARBA" id="ARBA00010248"/>
    </source>
</evidence>
<dbReference type="RefSeq" id="WP_066981613.1">
    <property type="nucleotide sequence ID" value="NZ_LUUI01000096.1"/>
</dbReference>
<dbReference type="OrthoDB" id="9803054at2"/>
<name>A0A177NEA1_9GAMM</name>
<dbReference type="GO" id="GO:0009306">
    <property type="term" value="P:protein secretion"/>
    <property type="evidence" value="ECO:0007669"/>
    <property type="project" value="TreeGrafter"/>
</dbReference>
<evidence type="ECO:0000256" key="4">
    <source>
        <dbReference type="ARBA" id="ARBA00022452"/>
    </source>
</evidence>
<keyword evidence="5" id="KW-0812">Transmembrane</keyword>
<evidence type="ECO:0000256" key="10">
    <source>
        <dbReference type="ARBA" id="ARBA00093548"/>
    </source>
</evidence>
<gene>
    <name evidence="15" type="ORF">A1359_08380</name>
</gene>
<comment type="subunit">
    <text evidence="10">Interacts with TamB to form the translocation and assembly module (TAM).</text>
</comment>
<dbReference type="Pfam" id="PF07244">
    <property type="entry name" value="POTRA"/>
    <property type="match status" value="1"/>
</dbReference>
<evidence type="ECO:0000256" key="9">
    <source>
        <dbReference type="ARBA" id="ARBA00033063"/>
    </source>
</evidence>
<comment type="caution">
    <text evidence="15">The sequence shown here is derived from an EMBL/GenBank/DDBJ whole genome shotgun (WGS) entry which is preliminary data.</text>
</comment>
<keyword evidence="7" id="KW-0472">Membrane</keyword>
<dbReference type="Pfam" id="PF01103">
    <property type="entry name" value="Omp85"/>
    <property type="match status" value="1"/>
</dbReference>
<evidence type="ECO:0000259" key="12">
    <source>
        <dbReference type="Pfam" id="PF01103"/>
    </source>
</evidence>
<dbReference type="Gene3D" id="2.40.160.50">
    <property type="entry name" value="membrane protein fhac: a member of the omp85/tpsb transporter family"/>
    <property type="match status" value="1"/>
</dbReference>
<evidence type="ECO:0000256" key="11">
    <source>
        <dbReference type="SAM" id="SignalP"/>
    </source>
</evidence>
<comment type="subcellular location">
    <subcellularLocation>
        <location evidence="1">Cell outer membrane</location>
    </subcellularLocation>
</comment>
<sequence length="580" mass="65018">MLNIQRVRYFTWMLLLSISLQASGEISVSGLSAQAETNVKLTVSLAKEQCDTPEWKIRQLFNNSNVEIDEAMRALGYYHASSSQNLSFDADCWQADFEVEPGPSVIIDSIDIIIEGDAKDDAEFIVLRDKLLGDTGTVLNHSYYEKMKSWIETLAMEHGYLKGQFVEKELLVDKEQNSAQIKLVYDAGKRFYFGELTIDQDILEPDFVSKFIQIKPGEFYSSSQLAQTHNALSKSGYFEMVDIHPEMDEIKQLDVPISMKLYPKKIHHYSIGVGYDTDKGPLLGASYINRRLNRRGHFLTSEIDLSPVLSTADVEYNVPLENPITETFSFGGGLKRERTESFNSLSGKLSARLKHAYESGWRQTLYLDSVYEKYTAASISDSNLDNNTLLLLPGGSWLLSVADNPLRPKHGYRLDFNIAGGYKNPISDISLVQGSMAAVWTHPVPWDGRIIARAEQGATWVDDFERLPSTYRFYAGGMNSIRGYAYKELGPKDSQGNVIGGRFLSVVSLEYEQTLFDDWGVAAFIDGGNAYNLDDIQMKTGVGLGARWYSPIGPIRVDFAIPLDEADSSFQIHFAAGTRL</sequence>
<dbReference type="PANTHER" id="PTHR12815">
    <property type="entry name" value="SORTING AND ASSEMBLY MACHINERY SAMM50 PROTEIN FAMILY MEMBER"/>
    <property type="match status" value="1"/>
</dbReference>
<evidence type="ECO:0000256" key="6">
    <source>
        <dbReference type="ARBA" id="ARBA00022729"/>
    </source>
</evidence>
<evidence type="ECO:0000256" key="7">
    <source>
        <dbReference type="ARBA" id="ARBA00023136"/>
    </source>
</evidence>
<evidence type="ECO:0000313" key="15">
    <source>
        <dbReference type="EMBL" id="OAI16386.1"/>
    </source>
</evidence>
<dbReference type="InterPro" id="IPR010827">
    <property type="entry name" value="BamA/TamA_POTRA"/>
</dbReference>
<organism evidence="15 16">
    <name type="scientific">Methylomonas lenta</name>
    <dbReference type="NCBI Taxonomy" id="980561"/>
    <lineage>
        <taxon>Bacteria</taxon>
        <taxon>Pseudomonadati</taxon>
        <taxon>Pseudomonadota</taxon>
        <taxon>Gammaproteobacteria</taxon>
        <taxon>Methylococcales</taxon>
        <taxon>Methylococcaceae</taxon>
        <taxon>Methylomonas</taxon>
    </lineage>
</organism>
<dbReference type="GO" id="GO:0009279">
    <property type="term" value="C:cell outer membrane"/>
    <property type="evidence" value="ECO:0007669"/>
    <property type="project" value="UniProtKB-SubCell"/>
</dbReference>
<protein>
    <recommendedName>
        <fullName evidence="3">Translocation and assembly module subunit TamA</fullName>
    </recommendedName>
    <alternativeName>
        <fullName evidence="9">Autotransporter assembly factor TamA</fullName>
    </alternativeName>
</protein>
<dbReference type="Pfam" id="PF17243">
    <property type="entry name" value="POTRA_TamA_1"/>
    <property type="match status" value="1"/>
</dbReference>
<evidence type="ECO:0000256" key="8">
    <source>
        <dbReference type="ARBA" id="ARBA00023237"/>
    </source>
</evidence>
<feature type="signal peptide" evidence="11">
    <location>
        <begin position="1"/>
        <end position="24"/>
    </location>
</feature>
<dbReference type="PANTHER" id="PTHR12815:SF47">
    <property type="entry name" value="TRANSLOCATION AND ASSEMBLY MODULE SUBUNIT TAMA"/>
    <property type="match status" value="1"/>
</dbReference>
<comment type="similarity">
    <text evidence="2">Belongs to the TamA family.</text>
</comment>
<feature type="domain" description="Bacterial surface antigen (D15)" evidence="12">
    <location>
        <begin position="322"/>
        <end position="579"/>
    </location>
</feature>